<accession>A0ABP8DTI7</accession>
<organism evidence="1 2">
    <name type="scientific">Dactylosporangium darangshiense</name>
    <dbReference type="NCBI Taxonomy" id="579108"/>
    <lineage>
        <taxon>Bacteria</taxon>
        <taxon>Bacillati</taxon>
        <taxon>Actinomycetota</taxon>
        <taxon>Actinomycetes</taxon>
        <taxon>Micromonosporales</taxon>
        <taxon>Micromonosporaceae</taxon>
        <taxon>Dactylosporangium</taxon>
    </lineage>
</organism>
<evidence type="ECO:0000313" key="1">
    <source>
        <dbReference type="EMBL" id="GAA4263296.1"/>
    </source>
</evidence>
<evidence type="ECO:0000313" key="2">
    <source>
        <dbReference type="Proteomes" id="UP001500620"/>
    </source>
</evidence>
<dbReference type="Proteomes" id="UP001500620">
    <property type="component" value="Unassembled WGS sequence"/>
</dbReference>
<proteinExistence type="predicted"/>
<keyword evidence="2" id="KW-1185">Reference proteome</keyword>
<name>A0ABP8DTI7_9ACTN</name>
<protein>
    <submittedName>
        <fullName evidence="1">Uncharacterized protein</fullName>
    </submittedName>
</protein>
<sequence>MAHTSVVSEPGQRFGFLGARRQGPLGVHVLAGSYRSPHAVLMLRGSGCDDHQINVRMRDQLPSGIDDVRVAEAFCDGSGGVLPAAVYRDDLIVGKKIQNRDMTT</sequence>
<gene>
    <name evidence="1" type="ORF">GCM10022255_106560</name>
</gene>
<comment type="caution">
    <text evidence="1">The sequence shown here is derived from an EMBL/GenBank/DDBJ whole genome shotgun (WGS) entry which is preliminary data.</text>
</comment>
<dbReference type="EMBL" id="BAABAT010000065">
    <property type="protein sequence ID" value="GAA4263296.1"/>
    <property type="molecule type" value="Genomic_DNA"/>
</dbReference>
<reference evidence="2" key="1">
    <citation type="journal article" date="2019" name="Int. J. Syst. Evol. Microbiol.">
        <title>The Global Catalogue of Microorganisms (GCM) 10K type strain sequencing project: providing services to taxonomists for standard genome sequencing and annotation.</title>
        <authorList>
            <consortium name="The Broad Institute Genomics Platform"/>
            <consortium name="The Broad Institute Genome Sequencing Center for Infectious Disease"/>
            <person name="Wu L."/>
            <person name="Ma J."/>
        </authorList>
    </citation>
    <scope>NUCLEOTIDE SEQUENCE [LARGE SCALE GENOMIC DNA]</scope>
    <source>
        <strain evidence="2">JCM 17441</strain>
    </source>
</reference>